<dbReference type="GO" id="GO:0046872">
    <property type="term" value="F:metal ion binding"/>
    <property type="evidence" value="ECO:0007669"/>
    <property type="project" value="UniProtKB-KW"/>
</dbReference>
<reference evidence="6 7" key="1">
    <citation type="submission" date="2020-06" db="EMBL/GenBank/DDBJ databases">
        <authorList>
            <person name="Hwang Y.J."/>
        </authorList>
    </citation>
    <scope>NUCLEOTIDE SEQUENCE [LARGE SCALE GENOMIC DNA]</scope>
    <source>
        <strain evidence="6 7">KUDC8001</strain>
    </source>
</reference>
<feature type="binding site" evidence="4">
    <location>
        <begin position="135"/>
        <end position="143"/>
    </location>
    <ligand>
        <name>ATP</name>
        <dbReference type="ChEBI" id="CHEBI:30616"/>
    </ligand>
</feature>
<keyword evidence="3 4" id="KW-0067">ATP-binding</keyword>
<reference evidence="6 7" key="2">
    <citation type="submission" date="2020-08" db="EMBL/GenBank/DDBJ databases">
        <title>Adhaeribacter dokdonensis sp. nov., isolated from the rhizosphere of Elymus tsukushiensis, a plant native to the Dokdo Islands, Republic of Korea.</title>
        <authorList>
            <person name="Ghim S.Y."/>
        </authorList>
    </citation>
    <scope>NUCLEOTIDE SEQUENCE [LARGE SCALE GENOMIC DNA]</scope>
    <source>
        <strain evidence="6 7">KUDC8001</strain>
    </source>
</reference>
<gene>
    <name evidence="6" type="ORF">HUW48_04145</name>
</gene>
<dbReference type="GO" id="GO:0030272">
    <property type="term" value="F:5-formyltetrahydrofolate cyclo-ligase activity"/>
    <property type="evidence" value="ECO:0007669"/>
    <property type="project" value="UniProtKB-EC"/>
</dbReference>
<dbReference type="InterPro" id="IPR024185">
    <property type="entry name" value="FTHF_cligase-like_sf"/>
</dbReference>
<proteinExistence type="inferred from homology"/>
<dbReference type="InterPro" id="IPR002698">
    <property type="entry name" value="FTHF_cligase"/>
</dbReference>
<dbReference type="GO" id="GO:0035999">
    <property type="term" value="P:tetrahydrofolate interconversion"/>
    <property type="evidence" value="ECO:0007669"/>
    <property type="project" value="TreeGrafter"/>
</dbReference>
<organism evidence="6 7">
    <name type="scientific">Adhaeribacter radiodurans</name>
    <dbReference type="NCBI Taxonomy" id="2745197"/>
    <lineage>
        <taxon>Bacteria</taxon>
        <taxon>Pseudomonadati</taxon>
        <taxon>Bacteroidota</taxon>
        <taxon>Cytophagia</taxon>
        <taxon>Cytophagales</taxon>
        <taxon>Hymenobacteraceae</taxon>
        <taxon>Adhaeribacter</taxon>
    </lineage>
</organism>
<feature type="binding site" evidence="4">
    <location>
        <position position="49"/>
    </location>
    <ligand>
        <name>substrate</name>
    </ligand>
</feature>
<evidence type="ECO:0000256" key="2">
    <source>
        <dbReference type="ARBA" id="ARBA00022741"/>
    </source>
</evidence>
<dbReference type="KEGG" id="add:HUW48_04145"/>
<feature type="binding site" evidence="4">
    <location>
        <position position="56"/>
    </location>
    <ligand>
        <name>substrate</name>
    </ligand>
</feature>
<dbReference type="GO" id="GO:0009396">
    <property type="term" value="P:folic acid-containing compound biosynthetic process"/>
    <property type="evidence" value="ECO:0007669"/>
    <property type="project" value="TreeGrafter"/>
</dbReference>
<keyword evidence="7" id="KW-1185">Reference proteome</keyword>
<evidence type="ECO:0000313" key="6">
    <source>
        <dbReference type="EMBL" id="QMU27274.1"/>
    </source>
</evidence>
<keyword evidence="6" id="KW-0436">Ligase</keyword>
<name>A0A7L7L3A6_9BACT</name>
<evidence type="ECO:0000256" key="3">
    <source>
        <dbReference type="ARBA" id="ARBA00022840"/>
    </source>
</evidence>
<protein>
    <recommendedName>
        <fullName evidence="5">5-formyltetrahydrofolate cyclo-ligase</fullName>
        <ecNumber evidence="5">6.3.3.2</ecNumber>
    </recommendedName>
</protein>
<dbReference type="AlphaFoldDB" id="A0A7L7L3A6"/>
<feature type="binding site" evidence="4">
    <location>
        <begin position="3"/>
        <end position="7"/>
    </location>
    <ligand>
        <name>ATP</name>
        <dbReference type="ChEBI" id="CHEBI:30616"/>
    </ligand>
</feature>
<evidence type="ECO:0000313" key="7">
    <source>
        <dbReference type="Proteomes" id="UP000514509"/>
    </source>
</evidence>
<comment type="cofactor">
    <cofactor evidence="5">
        <name>Mg(2+)</name>
        <dbReference type="ChEBI" id="CHEBI:18420"/>
    </cofactor>
</comment>
<comment type="catalytic activity">
    <reaction evidence="5">
        <text>(6S)-5-formyl-5,6,7,8-tetrahydrofolate + ATP = (6R)-5,10-methenyltetrahydrofolate + ADP + phosphate</text>
        <dbReference type="Rhea" id="RHEA:10488"/>
        <dbReference type="ChEBI" id="CHEBI:30616"/>
        <dbReference type="ChEBI" id="CHEBI:43474"/>
        <dbReference type="ChEBI" id="CHEBI:57455"/>
        <dbReference type="ChEBI" id="CHEBI:57457"/>
        <dbReference type="ChEBI" id="CHEBI:456216"/>
        <dbReference type="EC" id="6.3.3.2"/>
    </reaction>
</comment>
<dbReference type="EMBL" id="CP055153">
    <property type="protein sequence ID" value="QMU27274.1"/>
    <property type="molecule type" value="Genomic_DNA"/>
</dbReference>
<dbReference type="PANTHER" id="PTHR23407">
    <property type="entry name" value="ATPASE INHIBITOR/5-FORMYLTETRAHYDROFOLATE CYCLO-LIGASE"/>
    <property type="match status" value="1"/>
</dbReference>
<dbReference type="RefSeq" id="WP_182414469.1">
    <property type="nucleotide sequence ID" value="NZ_CP055153.1"/>
</dbReference>
<dbReference type="PIRSF" id="PIRSF006806">
    <property type="entry name" value="FTHF_cligase"/>
    <property type="match status" value="1"/>
</dbReference>
<dbReference type="Proteomes" id="UP000514509">
    <property type="component" value="Chromosome"/>
</dbReference>
<evidence type="ECO:0000256" key="5">
    <source>
        <dbReference type="RuleBase" id="RU361279"/>
    </source>
</evidence>
<dbReference type="InterPro" id="IPR037171">
    <property type="entry name" value="NagB/RpiA_transferase-like"/>
</dbReference>
<dbReference type="EC" id="6.3.3.2" evidence="5"/>
<accession>A0A7L7L3A6</accession>
<keyword evidence="2 4" id="KW-0547">Nucleotide-binding</keyword>
<dbReference type="GO" id="GO:0005524">
    <property type="term" value="F:ATP binding"/>
    <property type="evidence" value="ECO:0007669"/>
    <property type="project" value="UniProtKB-KW"/>
</dbReference>
<evidence type="ECO:0000256" key="1">
    <source>
        <dbReference type="ARBA" id="ARBA00010638"/>
    </source>
</evidence>
<dbReference type="NCBIfam" id="TIGR02727">
    <property type="entry name" value="MTHFS_bact"/>
    <property type="match status" value="1"/>
</dbReference>
<sequence length="194" mass="22524">MLKATLRREFLKKRKEYSLDEVNSRSKIICRNFFDFYLVNNLKIIHTFLPIVSSNEVNTWFIIEHLRVNFPEIKLSVPLTDLQAQTLSHYLLTPETILLQNKWGIPEPQNAELVPVQNIDMVFVPLLAFDKQGHRVGYGKGFYDRFLAECRPDTITIGLSLEEEPVPFISDVHNEDITLQFVITPASIYQFPLS</sequence>
<dbReference type="SUPFAM" id="SSF100950">
    <property type="entry name" value="NagB/RpiA/CoA transferase-like"/>
    <property type="match status" value="1"/>
</dbReference>
<comment type="similarity">
    <text evidence="1 5">Belongs to the 5-formyltetrahydrofolate cyclo-ligase family.</text>
</comment>
<dbReference type="Pfam" id="PF01812">
    <property type="entry name" value="5-FTHF_cyc-lig"/>
    <property type="match status" value="1"/>
</dbReference>
<dbReference type="Gene3D" id="3.40.50.10420">
    <property type="entry name" value="NagB/RpiA/CoA transferase-like"/>
    <property type="match status" value="1"/>
</dbReference>
<evidence type="ECO:0000256" key="4">
    <source>
        <dbReference type="PIRSR" id="PIRSR006806-1"/>
    </source>
</evidence>
<keyword evidence="5" id="KW-0479">Metal-binding</keyword>
<keyword evidence="5" id="KW-0460">Magnesium</keyword>
<dbReference type="PANTHER" id="PTHR23407:SF1">
    <property type="entry name" value="5-FORMYLTETRAHYDROFOLATE CYCLO-LIGASE"/>
    <property type="match status" value="1"/>
</dbReference>